<keyword evidence="1" id="KW-0732">Signal</keyword>
<organism evidence="2 3">
    <name type="scientific">Paenibacillus antibioticophila</name>
    <dbReference type="NCBI Taxonomy" id="1274374"/>
    <lineage>
        <taxon>Bacteria</taxon>
        <taxon>Bacillati</taxon>
        <taxon>Bacillota</taxon>
        <taxon>Bacilli</taxon>
        <taxon>Bacillales</taxon>
        <taxon>Paenibacillaceae</taxon>
        <taxon>Paenibacillus</taxon>
    </lineage>
</organism>
<dbReference type="Proteomes" id="UP000681162">
    <property type="component" value="Unassembled WGS sequence"/>
</dbReference>
<evidence type="ECO:0000256" key="1">
    <source>
        <dbReference type="SAM" id="SignalP"/>
    </source>
</evidence>
<protein>
    <submittedName>
        <fullName evidence="2">Uncharacterized protein</fullName>
    </submittedName>
</protein>
<feature type="chain" id="PRO_5038337799" evidence="1">
    <location>
        <begin position="24"/>
        <end position="319"/>
    </location>
</feature>
<comment type="caution">
    <text evidence="2">The sequence shown here is derived from an EMBL/GenBank/DDBJ whole genome shotgun (WGS) entry which is preliminary data.</text>
</comment>
<accession>A0A919XTJ8</accession>
<evidence type="ECO:0000313" key="2">
    <source>
        <dbReference type="EMBL" id="GIO37313.1"/>
    </source>
</evidence>
<feature type="signal peptide" evidence="1">
    <location>
        <begin position="1"/>
        <end position="23"/>
    </location>
</feature>
<dbReference type="AlphaFoldDB" id="A0A919XTJ8"/>
<name>A0A919XTJ8_9BACL</name>
<dbReference type="RefSeq" id="WP_212939595.1">
    <property type="nucleotide sequence ID" value="NZ_BORR01000007.1"/>
</dbReference>
<keyword evidence="3" id="KW-1185">Reference proteome</keyword>
<dbReference type="EMBL" id="BORR01000007">
    <property type="protein sequence ID" value="GIO37313.1"/>
    <property type="molecule type" value="Genomic_DNA"/>
</dbReference>
<sequence length="319" mass="36817">MFRKITISLMSLILIFPMLVVSASANDFDEIEPGVFINKLSEEQISEVNGLNTLQRTDKINTEYLGRIVEELTLYKTEEEMQADGTINKYEYYHVKYKDSKEASLVQEQISSNKAINSNISPMGFNNEEGDFRLVTTFEPLVEQTKFDSVSKNLYSNLAAKTYEKYFSLLSGKFISNYIIGYFSSEMVSDLIGGLEGRGDATAYFRLAKKTGQIYHNGSFKSYFVAYQQEFYWKHETITYNKDGSVKRASTMYYIPQTSGVSYKPIHWIYSHYFNDNTKIAEVTQYQYGVEPNRSVPINDYLAYEGYRNDWSTIGTMSY</sequence>
<gene>
    <name evidence="2" type="ORF">J41TS12_21740</name>
</gene>
<proteinExistence type="predicted"/>
<reference evidence="2 3" key="1">
    <citation type="submission" date="2021-03" db="EMBL/GenBank/DDBJ databases">
        <title>Antimicrobial resistance genes in bacteria isolated from Japanese honey, and their potential for conferring macrolide and lincosamide resistance in the American foulbrood pathogen Paenibacillus larvae.</title>
        <authorList>
            <person name="Okamoto M."/>
            <person name="Kumagai M."/>
            <person name="Kanamori H."/>
            <person name="Takamatsu D."/>
        </authorList>
    </citation>
    <scope>NUCLEOTIDE SEQUENCE [LARGE SCALE GENOMIC DNA]</scope>
    <source>
        <strain evidence="2 3">J41TS12</strain>
    </source>
</reference>
<evidence type="ECO:0000313" key="3">
    <source>
        <dbReference type="Proteomes" id="UP000681162"/>
    </source>
</evidence>